<dbReference type="PANTHER" id="PTHR35385:SF2">
    <property type="entry name" value="PROTEIN B, PUTATIVE-RELATED"/>
    <property type="match status" value="1"/>
</dbReference>
<feature type="region of interest" description="Disordered" evidence="1">
    <location>
        <begin position="738"/>
        <end position="761"/>
    </location>
</feature>
<comment type="caution">
    <text evidence="3">The sequence shown here is derived from an EMBL/GenBank/DDBJ whole genome shotgun (WGS) entry which is preliminary data.</text>
</comment>
<evidence type="ECO:0000313" key="3">
    <source>
        <dbReference type="EMBL" id="KAE9543660.1"/>
    </source>
</evidence>
<dbReference type="SMART" id="SM01126">
    <property type="entry name" value="DDE_Tnp_IS1595"/>
    <property type="match status" value="1"/>
</dbReference>
<dbReference type="EMBL" id="VYZN01000007">
    <property type="protein sequence ID" value="KAE9543660.1"/>
    <property type="molecule type" value="Genomic_DNA"/>
</dbReference>
<dbReference type="AlphaFoldDB" id="A0A6G0U4F7"/>
<dbReference type="PANTHER" id="PTHR35385">
    <property type="entry name" value="PROTEIN B, PUTATIVE-RELATED-RELATED"/>
    <property type="match status" value="1"/>
</dbReference>
<keyword evidence="4" id="KW-1185">Reference proteome</keyword>
<evidence type="ECO:0000256" key="1">
    <source>
        <dbReference type="SAM" id="MobiDB-lite"/>
    </source>
</evidence>
<dbReference type="Proteomes" id="UP000475862">
    <property type="component" value="Unassembled WGS sequence"/>
</dbReference>
<accession>A0A6G0U4F7</accession>
<sequence length="857" mass="98624">MLMSSPQVVQYSFILEVFGAFVKMNLKLNSSNLPTSFNNVIIETNDKVTKVRSNLVDLCNIGKWMEEFAMVLFGYRTPTVGLQVAAAVGIYRFRYRTPLNLSQYCHVSLPKLKSAIRFLQDSEMLHRNRTCKNGHDMLIRYGSKPLWRCNKCKDTTELTSIKFCEDELGMNHSTTVDWNNYLREVCTEVIMNNSTKIRGPNLTVEIDESLFTWRKNNTGRIFHQQWVFGGICRETLDVFMLMVPNRSADTLIPIIEYHIAAGSIIISDCWKSYDSLKHNNAFQHMQNKLFGVVTIWNEHNHSINTAEALRYLKATDDLRQTFEKYMNDGMTMTEAIRYHESVMTMINCSAEDFANARLNPTYRTVQNWHDKWRSTHLGPRTGQGVIMKLKEKKTYNENGVFIFIQDDPFAILILTPIMLRAHNLPLAKDIVFVDSTSSCDPENHCITFLLTPCAAGAAPLGVLITKVQNEESYKAGFLLIENNVQNAFGGKGFPTIFLTDNSDAEINALKAVWPNSKFLLCIFHVLQAVWRWLWDVEEAYTAFEVTLEIGSMYSKWCRYVTVEHWTYKERCEVSVRIFKENVLCRVKAYNVVSIVDFCCTKLEDYYRRKFQEFSNDRNPTARKYFEKNIKLCDNASKDEIYVENEEYYIPNEENKQLMYCVEPTIGIYSCKVGIHGKFCKHQGVVYKYFNKIGVNFPPVTIEDKYLIAKLALGEKVPNKTFYEGLLPAEVFHTQSPISHDIHQDPNKKSSTESMQIEKEHNPNLEKHDCLSILDDITQKVSNNIIKYGISSLSLRHKDGTSIKVQPTTIARRRPGITGGSKRLLAGRPAKSDSNRPKRKPRNLLHNIKNCVTNAKSH</sequence>
<dbReference type="Pfam" id="PF10551">
    <property type="entry name" value="MULE"/>
    <property type="match status" value="1"/>
</dbReference>
<evidence type="ECO:0000259" key="2">
    <source>
        <dbReference type="SMART" id="SM01126"/>
    </source>
</evidence>
<gene>
    <name evidence="3" type="ORF">AGLY_002056</name>
</gene>
<dbReference type="InterPro" id="IPR018289">
    <property type="entry name" value="MULE_transposase_dom"/>
</dbReference>
<dbReference type="Pfam" id="PF12762">
    <property type="entry name" value="DDE_Tnp_IS1595"/>
    <property type="match status" value="1"/>
</dbReference>
<proteinExistence type="predicted"/>
<dbReference type="InterPro" id="IPR024445">
    <property type="entry name" value="Tnp_ISXO2-like"/>
</dbReference>
<organism evidence="3 4">
    <name type="scientific">Aphis glycines</name>
    <name type="common">Soybean aphid</name>
    <dbReference type="NCBI Taxonomy" id="307491"/>
    <lineage>
        <taxon>Eukaryota</taxon>
        <taxon>Metazoa</taxon>
        <taxon>Ecdysozoa</taxon>
        <taxon>Arthropoda</taxon>
        <taxon>Hexapoda</taxon>
        <taxon>Insecta</taxon>
        <taxon>Pterygota</taxon>
        <taxon>Neoptera</taxon>
        <taxon>Paraneoptera</taxon>
        <taxon>Hemiptera</taxon>
        <taxon>Sternorrhyncha</taxon>
        <taxon>Aphidomorpha</taxon>
        <taxon>Aphidoidea</taxon>
        <taxon>Aphididae</taxon>
        <taxon>Aphidini</taxon>
        <taxon>Aphis</taxon>
        <taxon>Aphis</taxon>
    </lineage>
</organism>
<protein>
    <recommendedName>
        <fullName evidence="2">ISXO2-like transposase domain-containing protein</fullName>
    </recommendedName>
</protein>
<feature type="compositionally biased region" description="Basic and acidic residues" evidence="1">
    <location>
        <begin position="739"/>
        <end position="761"/>
    </location>
</feature>
<reference evidence="3 4" key="1">
    <citation type="submission" date="2019-08" db="EMBL/GenBank/DDBJ databases">
        <title>The genome of the soybean aphid Biotype 1, its phylome, world population structure and adaptation to the North American continent.</title>
        <authorList>
            <person name="Giordano R."/>
            <person name="Donthu R.K."/>
            <person name="Hernandez A.G."/>
            <person name="Wright C.L."/>
            <person name="Zimin A.V."/>
        </authorList>
    </citation>
    <scope>NUCLEOTIDE SEQUENCE [LARGE SCALE GENOMIC DNA]</scope>
    <source>
        <tissue evidence="3">Whole aphids</tissue>
    </source>
</reference>
<feature type="region of interest" description="Disordered" evidence="1">
    <location>
        <begin position="805"/>
        <end position="842"/>
    </location>
</feature>
<feature type="domain" description="ISXO2-like transposase" evidence="2">
    <location>
        <begin position="196"/>
        <end position="317"/>
    </location>
</feature>
<evidence type="ECO:0000313" key="4">
    <source>
        <dbReference type="Proteomes" id="UP000475862"/>
    </source>
</evidence>
<name>A0A6G0U4F7_APHGL</name>
<dbReference type="OrthoDB" id="6597347at2759"/>